<feature type="region of interest" description="Disordered" evidence="1">
    <location>
        <begin position="67"/>
        <end position="86"/>
    </location>
</feature>
<feature type="domain" description="Multidrug resistance protein MdtA-like C-terminal permuted SH3" evidence="2">
    <location>
        <begin position="1"/>
        <end position="51"/>
    </location>
</feature>
<dbReference type="AlphaFoldDB" id="A0A411YWB5"/>
<evidence type="ECO:0000259" key="2">
    <source>
        <dbReference type="Pfam" id="PF25967"/>
    </source>
</evidence>
<keyword evidence="4" id="KW-1185">Reference proteome</keyword>
<evidence type="ECO:0000313" key="3">
    <source>
        <dbReference type="EMBL" id="RGP35070.1"/>
    </source>
</evidence>
<dbReference type="PANTHER" id="PTHR30158">
    <property type="entry name" value="ACRA/E-RELATED COMPONENT OF DRUG EFFLUX TRANSPORTER"/>
    <property type="match status" value="1"/>
</dbReference>
<dbReference type="Gene3D" id="2.40.420.20">
    <property type="match status" value="1"/>
</dbReference>
<protein>
    <submittedName>
        <fullName evidence="3">Efflux transporter periplasmic adaptor subunit</fullName>
    </submittedName>
</protein>
<dbReference type="Pfam" id="PF25967">
    <property type="entry name" value="RND-MFP_C"/>
    <property type="match status" value="1"/>
</dbReference>
<comment type="caution">
    <text evidence="3">The sequence shown here is derived from an EMBL/GenBank/DDBJ whole genome shotgun (WGS) entry which is preliminary data.</text>
</comment>
<proteinExistence type="predicted"/>
<evidence type="ECO:0000313" key="4">
    <source>
        <dbReference type="Proteomes" id="UP000284547"/>
    </source>
</evidence>
<reference evidence="3 4" key="1">
    <citation type="submission" date="2018-08" db="EMBL/GenBank/DDBJ databases">
        <title>Flavobacterium tibetense sp. nov., isolated from a wetland YonghuCo on Tibetan Plateau.</title>
        <authorList>
            <person name="Phurbu D."/>
            <person name="Lu H."/>
            <person name="Xing P."/>
        </authorList>
    </citation>
    <scope>NUCLEOTIDE SEQUENCE [LARGE SCALE GENOMIC DNA]</scope>
    <source>
        <strain evidence="3 4">DJC</strain>
    </source>
</reference>
<name>A0A411YWB5_9RHOB</name>
<dbReference type="PANTHER" id="PTHR30158:SF3">
    <property type="entry name" value="MULTIDRUG EFFLUX PUMP SUBUNIT ACRA-RELATED"/>
    <property type="match status" value="1"/>
</dbReference>
<dbReference type="EMBL" id="QWEY01000059">
    <property type="protein sequence ID" value="RGP35070.1"/>
    <property type="molecule type" value="Genomic_DNA"/>
</dbReference>
<gene>
    <name evidence="3" type="ORF">D1012_22065</name>
</gene>
<dbReference type="InterPro" id="IPR058627">
    <property type="entry name" value="MdtA-like_C"/>
</dbReference>
<feature type="non-terminal residue" evidence="3">
    <location>
        <position position="1"/>
    </location>
</feature>
<organism evidence="3 4">
    <name type="scientific">Pseudotabrizicola alkalilacus</name>
    <dbReference type="NCBI Taxonomy" id="2305252"/>
    <lineage>
        <taxon>Bacteria</taxon>
        <taxon>Pseudomonadati</taxon>
        <taxon>Pseudomonadota</taxon>
        <taxon>Alphaproteobacteria</taxon>
        <taxon>Rhodobacterales</taxon>
        <taxon>Paracoccaceae</taxon>
        <taxon>Pseudotabrizicola</taxon>
    </lineage>
</organism>
<dbReference type="GO" id="GO:0046677">
    <property type="term" value="P:response to antibiotic"/>
    <property type="evidence" value="ECO:0007669"/>
    <property type="project" value="TreeGrafter"/>
</dbReference>
<evidence type="ECO:0000256" key="1">
    <source>
        <dbReference type="SAM" id="MobiDB-lite"/>
    </source>
</evidence>
<dbReference type="Proteomes" id="UP000284547">
    <property type="component" value="Unassembled WGS sequence"/>
</dbReference>
<dbReference type="GO" id="GO:0005886">
    <property type="term" value="C:plasma membrane"/>
    <property type="evidence" value="ECO:0007669"/>
    <property type="project" value="TreeGrafter"/>
</dbReference>
<sequence length="86" mass="8618">VQRDAQGPFVFVVGGDGKVVQKRVSTDTLKSGEWIVTDGLADGDQIVVSGVMKVKPGAPAKAVPFQPPAAAGAPAQAAAAAPADKH</sequence>
<accession>A0A411YWB5</accession>